<keyword evidence="5" id="KW-1185">Reference proteome</keyword>
<dbReference type="EMBL" id="JADKNH010000011">
    <property type="protein sequence ID" value="MBF4694920.1"/>
    <property type="molecule type" value="Genomic_DNA"/>
</dbReference>
<dbReference type="InterPro" id="IPR006675">
    <property type="entry name" value="HDIG_dom"/>
</dbReference>
<evidence type="ECO:0000313" key="4">
    <source>
        <dbReference type="EMBL" id="MBF4694920.1"/>
    </source>
</evidence>
<dbReference type="PANTHER" id="PTHR36442">
    <property type="entry name" value="CYCLIC-DI-AMP PHOSPHODIESTERASE PGPH"/>
    <property type="match status" value="1"/>
</dbReference>
<feature type="domain" description="HD/PDEase" evidence="3">
    <location>
        <begin position="474"/>
        <end position="629"/>
    </location>
</feature>
<dbReference type="Pfam" id="PF07697">
    <property type="entry name" value="7TMR-HDED"/>
    <property type="match status" value="1"/>
</dbReference>
<gene>
    <name evidence="4" type="ORF">ISU02_17605</name>
</gene>
<dbReference type="SMART" id="SM00471">
    <property type="entry name" value="HDc"/>
    <property type="match status" value="1"/>
</dbReference>
<dbReference type="Pfam" id="PF07698">
    <property type="entry name" value="7TM-7TMR_HD"/>
    <property type="match status" value="1"/>
</dbReference>
<dbReference type="PANTHER" id="PTHR36442:SF1">
    <property type="entry name" value="CYCLIC-DI-AMP PHOSPHODIESTERASE PGPH"/>
    <property type="match status" value="1"/>
</dbReference>
<dbReference type="InterPro" id="IPR003607">
    <property type="entry name" value="HD/PDEase_dom"/>
</dbReference>
<feature type="transmembrane region" description="Helical" evidence="2">
    <location>
        <begin position="353"/>
        <end position="382"/>
    </location>
</feature>
<feature type="transmembrane region" description="Helical" evidence="2">
    <location>
        <begin position="420"/>
        <end position="445"/>
    </location>
</feature>
<dbReference type="RefSeq" id="WP_194703156.1">
    <property type="nucleotide sequence ID" value="NZ_JADKNH010000011.1"/>
</dbReference>
<dbReference type="Gene3D" id="1.10.3210.10">
    <property type="entry name" value="Hypothetical protein af1432"/>
    <property type="match status" value="1"/>
</dbReference>
<organism evidence="4 5">
    <name type="scientific">Fusibacter ferrireducens</name>
    <dbReference type="NCBI Taxonomy" id="2785058"/>
    <lineage>
        <taxon>Bacteria</taxon>
        <taxon>Bacillati</taxon>
        <taxon>Bacillota</taxon>
        <taxon>Clostridia</taxon>
        <taxon>Eubacteriales</taxon>
        <taxon>Eubacteriales Family XII. Incertae Sedis</taxon>
        <taxon>Fusibacter</taxon>
    </lineage>
</organism>
<proteinExistence type="predicted"/>
<dbReference type="SUPFAM" id="SSF109604">
    <property type="entry name" value="HD-domain/PDEase-like"/>
    <property type="match status" value="1"/>
</dbReference>
<sequence>MDKIKKKTKQRFKNRNLLTNTIVMIASFLIVFFLFNQSVFNGIYDYKIGDIAKSDIYLTKDVIDQQATQELKDKIAQEIEPIMSIDFSKQVEAKKQLNEFFGRLLELKETYANESELFRRVYAGVESKNPYGFDEKMLQSISMMSVERITLIKNYSMDVTQENMSNGIEISELSEITDDIDTFVQNLSDVGENDKIILMKLITGSIKANKFVDQEKTDKKIQNEIDKIDDIIYPAGTLLVSKGSKITEKELTILKDGNMMIESSRDHIFNILGLLGLLIMIWVINHLYLIYFERHVIEKSKEYIILMVMYVMIFASSKLFASYSMYLIPIPVFVMLVGILLTPNLVKFYGTTLVLLISVWLSLPSHVTMMYLLSLLMVSLFLRNVKLRSQIMMMGVYASLIMVAYTLMNALIFRSYNDTLLIELVIIFVNGLMSSVITLGTLPFFETIFQILTPFKLLELSNPNRELLKRLLVEAPGTYHHSIIVGNLAETAAHDISANSMLARVGSFYHDIGKLERPYYFKENQVGPENPHDKLPPQVSANIIRNHVVFGVELAKKNKLPEEILKIISEHHGTSLIKFFYHQEKTKNPTVDITKFLYPGPKPVSKEAVVVMLADSVEAAVRTLENPTKDAIEDLVDKIIAQKINEDQLTNSNITLKEIEQIKKSFVKVLGGLFHERIVYPEIDMSMISKDSFNENIEDNSEAEDHDNSKENNSGSDK</sequence>
<name>A0ABR9ZYF7_9FIRM</name>
<dbReference type="Proteomes" id="UP000614200">
    <property type="component" value="Unassembled WGS sequence"/>
</dbReference>
<reference evidence="4 5" key="1">
    <citation type="submission" date="2020-11" db="EMBL/GenBank/DDBJ databases">
        <title>Fusibacter basophilias sp. nov.</title>
        <authorList>
            <person name="Qiu D."/>
        </authorList>
    </citation>
    <scope>NUCLEOTIDE SEQUENCE [LARGE SCALE GENOMIC DNA]</scope>
    <source>
        <strain evidence="4 5">Q10-2</strain>
    </source>
</reference>
<dbReference type="InterPro" id="IPR011621">
    <property type="entry name" value="Metal-dep_PHydrolase_7TM_intra"/>
</dbReference>
<evidence type="ECO:0000256" key="2">
    <source>
        <dbReference type="SAM" id="Phobius"/>
    </source>
</evidence>
<dbReference type="InterPro" id="IPR011624">
    <property type="entry name" value="Metal-dep_PHydrolase_7TM_extra"/>
</dbReference>
<keyword evidence="2" id="KW-0472">Membrane</keyword>
<dbReference type="Pfam" id="PF01966">
    <property type="entry name" value="HD"/>
    <property type="match status" value="1"/>
</dbReference>
<evidence type="ECO:0000259" key="3">
    <source>
        <dbReference type="SMART" id="SM00471"/>
    </source>
</evidence>
<feature type="region of interest" description="Disordered" evidence="1">
    <location>
        <begin position="695"/>
        <end position="718"/>
    </location>
</feature>
<dbReference type="InterPro" id="IPR006674">
    <property type="entry name" value="HD_domain"/>
</dbReference>
<dbReference type="CDD" id="cd00077">
    <property type="entry name" value="HDc"/>
    <property type="match status" value="1"/>
</dbReference>
<dbReference type="NCBIfam" id="TIGR00277">
    <property type="entry name" value="HDIG"/>
    <property type="match status" value="1"/>
</dbReference>
<feature type="transmembrane region" description="Helical" evidence="2">
    <location>
        <begin position="16"/>
        <end position="35"/>
    </location>
</feature>
<feature type="transmembrane region" description="Helical" evidence="2">
    <location>
        <begin position="326"/>
        <end position="346"/>
    </location>
</feature>
<comment type="caution">
    <text evidence="4">The sequence shown here is derived from an EMBL/GenBank/DDBJ whole genome shotgun (WGS) entry which is preliminary data.</text>
</comment>
<dbReference type="InterPro" id="IPR052722">
    <property type="entry name" value="PgpH_phosphodiesterase"/>
</dbReference>
<keyword evidence="2" id="KW-0812">Transmembrane</keyword>
<accession>A0ABR9ZYF7</accession>
<keyword evidence="2" id="KW-1133">Transmembrane helix</keyword>
<protein>
    <submittedName>
        <fullName evidence="4">HDIG domain-containing protein</fullName>
    </submittedName>
</protein>
<feature type="transmembrane region" description="Helical" evidence="2">
    <location>
        <begin position="394"/>
        <end position="413"/>
    </location>
</feature>
<feature type="compositionally biased region" description="Basic and acidic residues" evidence="1">
    <location>
        <begin position="706"/>
        <end position="718"/>
    </location>
</feature>
<feature type="transmembrane region" description="Helical" evidence="2">
    <location>
        <begin position="303"/>
        <end position="320"/>
    </location>
</feature>
<feature type="compositionally biased region" description="Acidic residues" evidence="1">
    <location>
        <begin position="696"/>
        <end position="705"/>
    </location>
</feature>
<evidence type="ECO:0000256" key="1">
    <source>
        <dbReference type="SAM" id="MobiDB-lite"/>
    </source>
</evidence>
<evidence type="ECO:0000313" key="5">
    <source>
        <dbReference type="Proteomes" id="UP000614200"/>
    </source>
</evidence>
<feature type="transmembrane region" description="Helical" evidence="2">
    <location>
        <begin position="268"/>
        <end position="291"/>
    </location>
</feature>